<dbReference type="Proteomes" id="UP000178198">
    <property type="component" value="Chromosome"/>
</dbReference>
<protein>
    <submittedName>
        <fullName evidence="1">Uncharacterized protein</fullName>
    </submittedName>
</protein>
<evidence type="ECO:0000313" key="1">
    <source>
        <dbReference type="EMBL" id="AOZ98120.1"/>
    </source>
</evidence>
<reference evidence="1 2" key="1">
    <citation type="submission" date="2016-10" db="EMBL/GenBank/DDBJ databases">
        <title>Complete Genome Sequence of Flavobacterium sp. PK15.</title>
        <authorList>
            <person name="Ekwe A."/>
            <person name="Kim S.B."/>
        </authorList>
    </citation>
    <scope>NUCLEOTIDE SEQUENCE [LARGE SCALE GENOMIC DNA]</scope>
    <source>
        <strain evidence="1 2">PK15</strain>
    </source>
</reference>
<dbReference type="EMBL" id="CP017774">
    <property type="protein sequence ID" value="AOZ98120.1"/>
    <property type="molecule type" value="Genomic_DNA"/>
</dbReference>
<organism evidence="1 2">
    <name type="scientific">Flavobacterium commune</name>
    <dbReference type="NCBI Taxonomy" id="1306519"/>
    <lineage>
        <taxon>Bacteria</taxon>
        <taxon>Pseudomonadati</taxon>
        <taxon>Bacteroidota</taxon>
        <taxon>Flavobacteriia</taxon>
        <taxon>Flavobacteriales</taxon>
        <taxon>Flavobacteriaceae</taxon>
        <taxon>Flavobacterium</taxon>
    </lineage>
</organism>
<dbReference type="KEGG" id="fcm:BIW12_00955"/>
<accession>A0A1D9P6D0</accession>
<sequence length="168" mass="18660">MAKNKLSRNFKAKPDKDMWATICPPMEYRVITGEKAYELGIVPAGMTGVNSVAIGASGSTADTIMYFANYFRIDKTEIDQEPYIELYESGLTQSSIYGILHHADFSGRTETLDNSQLLKIAASGSTTDIQFTAKPDKNEGTLNELRSQNKIFGFDYAYGQGMKKKDDK</sequence>
<name>A0A1D9P6D0_9FLAO</name>
<keyword evidence="2" id="KW-1185">Reference proteome</keyword>
<dbReference type="AlphaFoldDB" id="A0A1D9P6D0"/>
<proteinExistence type="predicted"/>
<dbReference type="STRING" id="1306519.BIW12_00955"/>
<evidence type="ECO:0000313" key="2">
    <source>
        <dbReference type="Proteomes" id="UP000178198"/>
    </source>
</evidence>
<gene>
    <name evidence="1" type="ORF">BIW12_00955</name>
</gene>